<accession>A0A0B6ZYG1</accession>
<evidence type="ECO:0000313" key="2">
    <source>
        <dbReference type="EMBL" id="CEK72790.1"/>
    </source>
</evidence>
<proteinExistence type="predicted"/>
<evidence type="ECO:0000256" key="1">
    <source>
        <dbReference type="SAM" id="Phobius"/>
    </source>
</evidence>
<gene>
    <name evidence="2" type="primary">ORF83965</name>
</gene>
<feature type="non-terminal residue" evidence="2">
    <location>
        <position position="58"/>
    </location>
</feature>
<feature type="transmembrane region" description="Helical" evidence="1">
    <location>
        <begin position="6"/>
        <end position="32"/>
    </location>
</feature>
<keyword evidence="1" id="KW-1133">Transmembrane helix</keyword>
<keyword evidence="1" id="KW-0472">Membrane</keyword>
<sequence length="58" mass="6941">MFYYLFLATVLVNIKAISKNNILYAIIFYIWIRNKYHSNILLLSKRTQCVTNKDGKRL</sequence>
<keyword evidence="1" id="KW-0812">Transmembrane</keyword>
<dbReference type="EMBL" id="HACG01025925">
    <property type="protein sequence ID" value="CEK72790.1"/>
    <property type="molecule type" value="Transcribed_RNA"/>
</dbReference>
<reference evidence="2" key="1">
    <citation type="submission" date="2014-12" db="EMBL/GenBank/DDBJ databases">
        <title>Insight into the proteome of Arion vulgaris.</title>
        <authorList>
            <person name="Aradska J."/>
            <person name="Bulat T."/>
            <person name="Smidak R."/>
            <person name="Sarate P."/>
            <person name="Gangsoo J."/>
            <person name="Sialana F."/>
            <person name="Bilban M."/>
            <person name="Lubec G."/>
        </authorList>
    </citation>
    <scope>NUCLEOTIDE SEQUENCE</scope>
    <source>
        <tissue evidence="2">Skin</tissue>
    </source>
</reference>
<organism evidence="2">
    <name type="scientific">Arion vulgaris</name>
    <dbReference type="NCBI Taxonomy" id="1028688"/>
    <lineage>
        <taxon>Eukaryota</taxon>
        <taxon>Metazoa</taxon>
        <taxon>Spiralia</taxon>
        <taxon>Lophotrochozoa</taxon>
        <taxon>Mollusca</taxon>
        <taxon>Gastropoda</taxon>
        <taxon>Heterobranchia</taxon>
        <taxon>Euthyneura</taxon>
        <taxon>Panpulmonata</taxon>
        <taxon>Eupulmonata</taxon>
        <taxon>Stylommatophora</taxon>
        <taxon>Helicina</taxon>
        <taxon>Arionoidea</taxon>
        <taxon>Arionidae</taxon>
        <taxon>Arion</taxon>
    </lineage>
</organism>
<protein>
    <submittedName>
        <fullName evidence="2">Uncharacterized protein</fullName>
    </submittedName>
</protein>
<dbReference type="AlphaFoldDB" id="A0A0B6ZYG1"/>
<name>A0A0B6ZYG1_9EUPU</name>